<evidence type="ECO:0000259" key="1">
    <source>
        <dbReference type="Pfam" id="PF00882"/>
    </source>
</evidence>
<dbReference type="AlphaFoldDB" id="A0A3D9Q4F4"/>
<dbReference type="Proteomes" id="UP000256304">
    <property type="component" value="Unassembled WGS sequence"/>
</dbReference>
<dbReference type="EMBL" id="QTTN01000052">
    <property type="protein sequence ID" value="REE57560.1"/>
    <property type="molecule type" value="Genomic_DNA"/>
</dbReference>
<feature type="domain" description="Phospholipase C/D" evidence="1">
    <location>
        <begin position="6"/>
        <end position="146"/>
    </location>
</feature>
<keyword evidence="3" id="KW-1185">Reference proteome</keyword>
<dbReference type="RefSeq" id="WP_116192296.1">
    <property type="nucleotide sequence ID" value="NZ_QTTN01000052.1"/>
</dbReference>
<name>A0A3D9Q4F4_9BACL</name>
<evidence type="ECO:0000313" key="3">
    <source>
        <dbReference type="Proteomes" id="UP000256304"/>
    </source>
</evidence>
<dbReference type="OrthoDB" id="9810528at2"/>
<dbReference type="InterPro" id="IPR029002">
    <property type="entry name" value="PLPC/GPLD1"/>
</dbReference>
<organism evidence="2 3">
    <name type="scientific">Paenibacillus taihuensis</name>
    <dbReference type="NCBI Taxonomy" id="1156355"/>
    <lineage>
        <taxon>Bacteria</taxon>
        <taxon>Bacillati</taxon>
        <taxon>Bacillota</taxon>
        <taxon>Bacilli</taxon>
        <taxon>Bacillales</taxon>
        <taxon>Paenibacillaceae</taxon>
        <taxon>Paenibacillus</taxon>
    </lineage>
</organism>
<sequence length="332" mass="38550">MPNIWTHFLFGQKCLQELGEAELIASPHLERMFNMGCQGPDFLFYHNFLPWKKDTRMSLLGSEMHQHHCGEVIMDMLDTLEGQAAPQSKQQFALVYALGFLLHHLLDRVMHPYVFSRSGSRKWDHQRFEIMMDTLIVRKLRGVETWKTEVWKDIDIRGELPPLIVNAFEQIAAVHYPALAARIRREDWRDAMLDMIGAQRLFYDPTGIKRLLTLGQIEPFVFRRELPALDILNETHRPWLDPTDGQTLHTESVWDLWDIALEEAIPVVRAVLVWLRAEDSSQQELNREAPSRNQLREAAALLIGNRSYETGLPCESNATIQYEDPIWPSLSL</sequence>
<proteinExistence type="predicted"/>
<dbReference type="Pfam" id="PF00882">
    <property type="entry name" value="Zn_dep_PLPC"/>
    <property type="match status" value="1"/>
</dbReference>
<accession>A0A3D9Q4F4</accession>
<gene>
    <name evidence="2" type="ORF">A8990_1525</name>
</gene>
<protein>
    <submittedName>
        <fullName evidence="2">Zinc dependent phospholipase C</fullName>
    </submittedName>
</protein>
<comment type="caution">
    <text evidence="2">The sequence shown here is derived from an EMBL/GenBank/DDBJ whole genome shotgun (WGS) entry which is preliminary data.</text>
</comment>
<reference evidence="2 3" key="1">
    <citation type="submission" date="2018-08" db="EMBL/GenBank/DDBJ databases">
        <title>Genomic Encyclopedia of Type Strains, Phase III (KMG-III): the genomes of soil and plant-associated and newly described type strains.</title>
        <authorList>
            <person name="Whitman W."/>
        </authorList>
    </citation>
    <scope>NUCLEOTIDE SEQUENCE [LARGE SCALE GENOMIC DNA]</scope>
    <source>
        <strain evidence="2 3">CGMCC 1.10966</strain>
    </source>
</reference>
<evidence type="ECO:0000313" key="2">
    <source>
        <dbReference type="EMBL" id="REE57560.1"/>
    </source>
</evidence>